<dbReference type="Proteomes" id="UP000007264">
    <property type="component" value="Unassembled WGS sequence"/>
</dbReference>
<evidence type="ECO:0000313" key="3">
    <source>
        <dbReference type="Proteomes" id="UP000007264"/>
    </source>
</evidence>
<dbReference type="AlphaFoldDB" id="I0YI81"/>
<reference evidence="2 3" key="1">
    <citation type="journal article" date="2012" name="Genome Biol.">
        <title>The genome of the polar eukaryotic microalga coccomyxa subellipsoidea reveals traits of cold adaptation.</title>
        <authorList>
            <person name="Blanc G."/>
            <person name="Agarkova I."/>
            <person name="Grimwood J."/>
            <person name="Kuo A."/>
            <person name="Brueggeman A."/>
            <person name="Dunigan D."/>
            <person name="Gurnon J."/>
            <person name="Ladunga I."/>
            <person name="Lindquist E."/>
            <person name="Lucas S."/>
            <person name="Pangilinan J."/>
            <person name="Proschold T."/>
            <person name="Salamov A."/>
            <person name="Schmutz J."/>
            <person name="Weeks D."/>
            <person name="Yamada T."/>
            <person name="Claverie J.M."/>
            <person name="Grigoriev I."/>
            <person name="Van Etten J."/>
            <person name="Lomsadze A."/>
            <person name="Borodovsky M."/>
        </authorList>
    </citation>
    <scope>NUCLEOTIDE SEQUENCE [LARGE SCALE GENOMIC DNA]</scope>
    <source>
        <strain evidence="2 3">C-169</strain>
    </source>
</reference>
<evidence type="ECO:0000313" key="2">
    <source>
        <dbReference type="EMBL" id="EIE18100.1"/>
    </source>
</evidence>
<feature type="region of interest" description="Disordered" evidence="1">
    <location>
        <begin position="1"/>
        <end position="35"/>
    </location>
</feature>
<proteinExistence type="predicted"/>
<keyword evidence="3" id="KW-1185">Reference proteome</keyword>
<name>I0YI81_COCSC</name>
<dbReference type="OrthoDB" id="2441208at2759"/>
<dbReference type="KEGG" id="csl:COCSUDRAFT_55033"/>
<evidence type="ECO:0000256" key="1">
    <source>
        <dbReference type="SAM" id="MobiDB-lite"/>
    </source>
</evidence>
<dbReference type="RefSeq" id="XP_005642644.1">
    <property type="nucleotide sequence ID" value="XM_005642587.1"/>
</dbReference>
<gene>
    <name evidence="2" type="ORF">COCSUDRAFT_55033</name>
</gene>
<accession>I0YI81</accession>
<comment type="caution">
    <text evidence="2">The sequence shown here is derived from an EMBL/GenBank/DDBJ whole genome shotgun (WGS) entry which is preliminary data.</text>
</comment>
<protein>
    <submittedName>
        <fullName evidence="2">Uncharacterized protein</fullName>
    </submittedName>
</protein>
<dbReference type="EMBL" id="AGSI01000027">
    <property type="protein sequence ID" value="EIE18100.1"/>
    <property type="molecule type" value="Genomic_DNA"/>
</dbReference>
<organism evidence="2 3">
    <name type="scientific">Coccomyxa subellipsoidea (strain C-169)</name>
    <name type="common">Green microalga</name>
    <dbReference type="NCBI Taxonomy" id="574566"/>
    <lineage>
        <taxon>Eukaryota</taxon>
        <taxon>Viridiplantae</taxon>
        <taxon>Chlorophyta</taxon>
        <taxon>core chlorophytes</taxon>
        <taxon>Trebouxiophyceae</taxon>
        <taxon>Trebouxiophyceae incertae sedis</taxon>
        <taxon>Coccomyxaceae</taxon>
        <taxon>Coccomyxa</taxon>
        <taxon>Coccomyxa subellipsoidea</taxon>
    </lineage>
</organism>
<dbReference type="GeneID" id="17036056"/>
<sequence>MCRSSAGWAARHWPQHPQERPRTRSSRRVTSTATRSLAAWKNRDHGRNLDLARSVSADPAADMPARSAGQLAVQTVSHQLINHSKQLHYKQLSSGSSADAAWLERRPELVHLERCLRLYLGALAGLPDAADLDMLPDAKGDLVLVRPGLAVPLSLHRGSPHEAVILRAVPEFGAGKREAFSFVTVRSGEEDWFAQLRLVFSCTDKEGAEHRCAFVHWFCHAEEGELPMQRLQWATTASASGAIIPWYDVIDICSIVRPVLLQKDPTEDDKYYFNKYVGR</sequence>